<evidence type="ECO:0000256" key="2">
    <source>
        <dbReference type="ARBA" id="ARBA00007783"/>
    </source>
</evidence>
<evidence type="ECO:0000256" key="3">
    <source>
        <dbReference type="ARBA" id="ARBA00022448"/>
    </source>
</evidence>
<gene>
    <name evidence="12" type="ORF">HLH36_17940</name>
</gene>
<dbReference type="PANTHER" id="PTHR30413">
    <property type="entry name" value="INNER MEMBRANE TRANSPORT PERMEASE"/>
    <property type="match status" value="1"/>
</dbReference>
<reference evidence="12 13" key="1">
    <citation type="submission" date="2020-04" db="EMBL/GenBank/DDBJ databases">
        <title>Description of novel Gluconacetobacter.</title>
        <authorList>
            <person name="Sombolestani A."/>
        </authorList>
    </citation>
    <scope>NUCLEOTIDE SEQUENCE [LARGE SCALE GENOMIC DNA]</scope>
    <source>
        <strain evidence="12 13">LMG 27801</strain>
    </source>
</reference>
<evidence type="ECO:0000256" key="8">
    <source>
        <dbReference type="ARBA" id="ARBA00023047"/>
    </source>
</evidence>
<keyword evidence="4" id="KW-1003">Cell membrane</keyword>
<feature type="transmembrane region" description="Helical" evidence="10">
    <location>
        <begin position="41"/>
        <end position="62"/>
    </location>
</feature>
<dbReference type="PRINTS" id="PR00164">
    <property type="entry name" value="ABC2TRNSPORT"/>
</dbReference>
<evidence type="ECO:0000313" key="12">
    <source>
        <dbReference type="EMBL" id="MBB2170200.1"/>
    </source>
</evidence>
<organism evidence="12 13">
    <name type="scientific">Gluconacetobacter aggeris</name>
    <dbReference type="NCBI Taxonomy" id="1286186"/>
    <lineage>
        <taxon>Bacteria</taxon>
        <taxon>Pseudomonadati</taxon>
        <taxon>Pseudomonadota</taxon>
        <taxon>Alphaproteobacteria</taxon>
        <taxon>Acetobacterales</taxon>
        <taxon>Acetobacteraceae</taxon>
        <taxon>Gluconacetobacter</taxon>
    </lineage>
</organism>
<evidence type="ECO:0000256" key="10">
    <source>
        <dbReference type="SAM" id="Phobius"/>
    </source>
</evidence>
<feature type="transmembrane region" description="Helical" evidence="10">
    <location>
        <begin position="239"/>
        <end position="258"/>
    </location>
</feature>
<comment type="caution">
    <text evidence="12">The sequence shown here is derived from an EMBL/GenBank/DDBJ whole genome shotgun (WGS) entry which is preliminary data.</text>
</comment>
<evidence type="ECO:0000313" key="13">
    <source>
        <dbReference type="Proteomes" id="UP000559860"/>
    </source>
</evidence>
<keyword evidence="9 10" id="KW-0472">Membrane</keyword>
<keyword evidence="3" id="KW-0813">Transport</keyword>
<feature type="transmembrane region" description="Helical" evidence="10">
    <location>
        <begin position="120"/>
        <end position="143"/>
    </location>
</feature>
<dbReference type="AlphaFoldDB" id="A0A7W4IW74"/>
<keyword evidence="8" id="KW-0625">Polysaccharide transport</keyword>
<dbReference type="InterPro" id="IPR013525">
    <property type="entry name" value="ABC2_TM"/>
</dbReference>
<dbReference type="RefSeq" id="WP_182987650.1">
    <property type="nucleotide sequence ID" value="NZ_JABEQD010000019.1"/>
</dbReference>
<dbReference type="PANTHER" id="PTHR30413:SF10">
    <property type="entry name" value="CAPSULE POLYSACCHARIDE EXPORT INNER-MEMBRANE PROTEIN CTRC"/>
    <property type="match status" value="1"/>
</dbReference>
<dbReference type="Proteomes" id="UP000559860">
    <property type="component" value="Unassembled WGS sequence"/>
</dbReference>
<dbReference type="GO" id="GO:0140359">
    <property type="term" value="F:ABC-type transporter activity"/>
    <property type="evidence" value="ECO:0007669"/>
    <property type="project" value="InterPro"/>
</dbReference>
<evidence type="ECO:0000256" key="7">
    <source>
        <dbReference type="ARBA" id="ARBA00022989"/>
    </source>
</evidence>
<keyword evidence="5" id="KW-0762">Sugar transport</keyword>
<keyword evidence="13" id="KW-1185">Reference proteome</keyword>
<accession>A0A7W4IW74</accession>
<dbReference type="Pfam" id="PF01061">
    <property type="entry name" value="ABC2_membrane"/>
    <property type="match status" value="1"/>
</dbReference>
<sequence length="268" mass="30448">MTRQIKRHDTLFSNFFLQYKVIHALILRELHTRYGRDNLGFLWVIGEPILFCAGVAIVWTAIRPAREHGLAMTAMVVTGYVPLTMWRHCMARAIKAYEANGSLLFHRQVTPFDIITARSFLEIIGTVMAGLLVMFGAIILGYMQPPQDWSLIVLALIYQCFFSFATALLAASLSEMSDLVEKFVSVISYLSLPFSGAFIMVTWLPLRYQWILMLSPMANNMEMMRGGQFGLEASVRYDLFYDTWMTGLLLLVGIILTADVRKHLEITG</sequence>
<evidence type="ECO:0000259" key="11">
    <source>
        <dbReference type="Pfam" id="PF01061"/>
    </source>
</evidence>
<feature type="domain" description="ABC-2 type transporter transmembrane" evidence="11">
    <location>
        <begin position="22"/>
        <end position="229"/>
    </location>
</feature>
<evidence type="ECO:0000256" key="5">
    <source>
        <dbReference type="ARBA" id="ARBA00022597"/>
    </source>
</evidence>
<name>A0A7W4IW74_9PROT</name>
<proteinExistence type="inferred from homology"/>
<evidence type="ECO:0000256" key="1">
    <source>
        <dbReference type="ARBA" id="ARBA00004651"/>
    </source>
</evidence>
<comment type="similarity">
    <text evidence="2">Belongs to the ABC-2 integral membrane protein family.</text>
</comment>
<evidence type="ECO:0000256" key="9">
    <source>
        <dbReference type="ARBA" id="ARBA00023136"/>
    </source>
</evidence>
<keyword evidence="7 10" id="KW-1133">Transmembrane helix</keyword>
<feature type="transmembrane region" description="Helical" evidence="10">
    <location>
        <begin position="68"/>
        <end position="86"/>
    </location>
</feature>
<feature type="transmembrane region" description="Helical" evidence="10">
    <location>
        <begin position="183"/>
        <end position="206"/>
    </location>
</feature>
<feature type="transmembrane region" description="Helical" evidence="10">
    <location>
        <begin position="149"/>
        <end position="171"/>
    </location>
</feature>
<keyword evidence="6 10" id="KW-0812">Transmembrane</keyword>
<comment type="subcellular location">
    <subcellularLocation>
        <location evidence="1">Cell membrane</location>
        <topology evidence="1">Multi-pass membrane protein</topology>
    </subcellularLocation>
</comment>
<evidence type="ECO:0000256" key="6">
    <source>
        <dbReference type="ARBA" id="ARBA00022692"/>
    </source>
</evidence>
<dbReference type="GO" id="GO:0015774">
    <property type="term" value="P:polysaccharide transport"/>
    <property type="evidence" value="ECO:0007669"/>
    <property type="project" value="UniProtKB-KW"/>
</dbReference>
<dbReference type="InterPro" id="IPR000412">
    <property type="entry name" value="ABC_2_transport"/>
</dbReference>
<protein>
    <submittedName>
        <fullName evidence="12">ABC transporter permease</fullName>
    </submittedName>
</protein>
<evidence type="ECO:0000256" key="4">
    <source>
        <dbReference type="ARBA" id="ARBA00022475"/>
    </source>
</evidence>
<dbReference type="GO" id="GO:0015920">
    <property type="term" value="P:lipopolysaccharide transport"/>
    <property type="evidence" value="ECO:0007669"/>
    <property type="project" value="TreeGrafter"/>
</dbReference>
<dbReference type="GO" id="GO:0043190">
    <property type="term" value="C:ATP-binding cassette (ABC) transporter complex"/>
    <property type="evidence" value="ECO:0007669"/>
    <property type="project" value="InterPro"/>
</dbReference>
<dbReference type="EMBL" id="JABEQD010000019">
    <property type="protein sequence ID" value="MBB2170200.1"/>
    <property type="molecule type" value="Genomic_DNA"/>
</dbReference>